<protein>
    <recommendedName>
        <fullName evidence="3">Phage tail fibre protein N-terminal domain-containing protein</fullName>
    </recommendedName>
</protein>
<evidence type="ECO:0000259" key="3">
    <source>
        <dbReference type="Pfam" id="PF12571"/>
    </source>
</evidence>
<dbReference type="Proteomes" id="UP000261875">
    <property type="component" value="Chromosome"/>
</dbReference>
<comment type="subcellular location">
    <subcellularLocation>
        <location evidence="1">Virion</location>
    </subcellularLocation>
</comment>
<dbReference type="GO" id="GO:0019062">
    <property type="term" value="P:virion attachment to host cell"/>
    <property type="evidence" value="ECO:0007669"/>
    <property type="project" value="InterPro"/>
</dbReference>
<proteinExistence type="predicted"/>
<dbReference type="AlphaFoldDB" id="A0A2U8I2Y4"/>
<dbReference type="KEGG" id="fsm:CCS41_01500"/>
<evidence type="ECO:0000313" key="4">
    <source>
        <dbReference type="EMBL" id="AWK13470.1"/>
    </source>
</evidence>
<evidence type="ECO:0000256" key="1">
    <source>
        <dbReference type="ARBA" id="ARBA00004328"/>
    </source>
</evidence>
<keyword evidence="2" id="KW-0945">Host-virus interaction</keyword>
<keyword evidence="5" id="KW-1185">Reference proteome</keyword>
<organism evidence="4 5">
    <name type="scientific">Candidatus Fukatsuia symbiotica</name>
    <dbReference type="NCBI Taxonomy" id="1878942"/>
    <lineage>
        <taxon>Bacteria</taxon>
        <taxon>Pseudomonadati</taxon>
        <taxon>Pseudomonadota</taxon>
        <taxon>Gammaproteobacteria</taxon>
        <taxon>Enterobacterales</taxon>
        <taxon>Yersiniaceae</taxon>
        <taxon>Candidatus Fukatsuia</taxon>
    </lineage>
</organism>
<sequence length="509" mass="55351">MNEKFYAVLTHQGTAKLANAIALGTQLKITQMAVGDGGGSLPLPEASQTQLIGERRRAALNSLSLDPINTHQLIAEQVIPETEGGWWIREIGLFDSDDTLIALANCPETYKPQLQQGSGRTQTSRMILIVSSTAAVTLKIDPAVVLATRQYVDDKVIEVKVYADKLLSAHEKSRNHPDASKTEKGFVTLSSATDSDSETAAATPKAVKTAYQLARDANNNANSKLAKEQNGADILNKSLFIKNLGLTAAASMSVGTTANTLMKGDDTGVVRLDNWQKTVKAKDLDGEPRYTTTIDFTGLSTERYYPVWWQNPANAGANSWLTIHRPYHYDGHKNPFGAGVTHLAGLLVQLEGGDCGWGGDAHYLTIKRLHQSYRKTVKAIRFRMLSVVRPVDGNYPLHTGYTAGAVADCPTRSGCYLRGGLTYFVTSNFGGIFSSREEGKVEMSRHTTAGGGKTKTKVEDAVHIGVAFEVRYMAKSFAASDPNLGDDYEDATLPYSLDYDKRYEAKKGS</sequence>
<reference evidence="4 5" key="1">
    <citation type="submission" date="2017-05" db="EMBL/GenBank/DDBJ databases">
        <title>Genome sequence of Candidatus Fukatsuia symbiotica and Candidatus Hamiltonella defensa from Acyrthosiphon pisum strain 5D.</title>
        <authorList>
            <person name="Patel V.A."/>
            <person name="Chevignon G."/>
            <person name="Russell J.A."/>
            <person name="Oliver K.M."/>
        </authorList>
    </citation>
    <scope>NUCLEOTIDE SEQUENCE [LARGE SCALE GENOMIC DNA]</scope>
    <source>
        <strain evidence="4 5">5D</strain>
    </source>
</reference>
<dbReference type="EMBL" id="CP021659">
    <property type="protein sequence ID" value="AWK13470.1"/>
    <property type="molecule type" value="Genomic_DNA"/>
</dbReference>
<feature type="domain" description="Phage tail fibre protein N-terminal" evidence="3">
    <location>
        <begin position="1"/>
        <end position="150"/>
    </location>
</feature>
<dbReference type="GO" id="GO:0046718">
    <property type="term" value="P:symbiont entry into host cell"/>
    <property type="evidence" value="ECO:0007669"/>
    <property type="project" value="InterPro"/>
</dbReference>
<evidence type="ECO:0000313" key="5">
    <source>
        <dbReference type="Proteomes" id="UP000261875"/>
    </source>
</evidence>
<dbReference type="RefSeq" id="WP_119797035.1">
    <property type="nucleotide sequence ID" value="NZ_CP021659.1"/>
</dbReference>
<dbReference type="InterPro" id="IPR022225">
    <property type="entry name" value="Phage_tail_fibre_N"/>
</dbReference>
<dbReference type="InterPro" id="IPR005068">
    <property type="entry name" value="Phage_lambda_Stf-r2"/>
</dbReference>
<evidence type="ECO:0000256" key="2">
    <source>
        <dbReference type="ARBA" id="ARBA00022581"/>
    </source>
</evidence>
<dbReference type="InterPro" id="IPR051934">
    <property type="entry name" value="Phage_Tail_Fiber_Structural"/>
</dbReference>
<dbReference type="PANTHER" id="PTHR35191">
    <property type="entry name" value="PROPHAGE SIDE TAIL FIBER PROTEIN HOMOLOG STFQ-RELATED"/>
    <property type="match status" value="1"/>
</dbReference>
<dbReference type="Pfam" id="PF03406">
    <property type="entry name" value="Phage_fiber_2"/>
    <property type="match status" value="1"/>
</dbReference>
<name>A0A2U8I2Y4_9GAMM</name>
<gene>
    <name evidence="4" type="ORF">CCS41_01500</name>
</gene>
<accession>A0A2U8I2Y4</accession>
<dbReference type="Pfam" id="PF12571">
    <property type="entry name" value="Phage_tail_fib"/>
    <property type="match status" value="1"/>
</dbReference>
<dbReference type="OrthoDB" id="9810174at2"/>
<dbReference type="PANTHER" id="PTHR35191:SF1">
    <property type="entry name" value="PROPHAGE SIDE TAIL FIBER PROTEIN HOMOLOG STFQ-RELATED"/>
    <property type="match status" value="1"/>
</dbReference>